<proteinExistence type="predicted"/>
<sequence length="207" mass="23124">MEKSHPLAIESFSSSWLSNTTSLNNSREVTSKELDGTLVKEALNFNFDIPTSPVALLHADELFSDGLIKPVFVDDPSEIDSSNSSDFITVLPGSSFSVGNIGISSLDGHCDCFIKWKKSSQRIIQKCFGHIRSLCNKAIIRSSRKSIRVNDIDRRLAWEVKRCRNNSPQASPQRSTAYSVDDWCDIESSIHEAILHCKRSIGMFIDL</sequence>
<keyword evidence="2" id="KW-1185">Reference proteome</keyword>
<accession>A0ACC0ZR82</accession>
<dbReference type="EMBL" id="CM047736">
    <property type="protein sequence ID" value="KAJ0054643.1"/>
    <property type="molecule type" value="Genomic_DNA"/>
</dbReference>
<dbReference type="Proteomes" id="UP001163603">
    <property type="component" value="Chromosome 1"/>
</dbReference>
<reference evidence="2" key="1">
    <citation type="journal article" date="2023" name="G3 (Bethesda)">
        <title>Genome assembly and association tests identify interacting loci associated with vigor, precocity, and sex in interspecific pistachio rootstocks.</title>
        <authorList>
            <person name="Palmer W."/>
            <person name="Jacygrad E."/>
            <person name="Sagayaradj S."/>
            <person name="Cavanaugh K."/>
            <person name="Han R."/>
            <person name="Bertier L."/>
            <person name="Beede B."/>
            <person name="Kafkas S."/>
            <person name="Golino D."/>
            <person name="Preece J."/>
            <person name="Michelmore R."/>
        </authorList>
    </citation>
    <scope>NUCLEOTIDE SEQUENCE [LARGE SCALE GENOMIC DNA]</scope>
</reference>
<comment type="caution">
    <text evidence="1">The sequence shown here is derived from an EMBL/GenBank/DDBJ whole genome shotgun (WGS) entry which is preliminary data.</text>
</comment>
<evidence type="ECO:0000313" key="2">
    <source>
        <dbReference type="Proteomes" id="UP001163603"/>
    </source>
</evidence>
<organism evidence="1 2">
    <name type="scientific">Pistacia integerrima</name>
    <dbReference type="NCBI Taxonomy" id="434235"/>
    <lineage>
        <taxon>Eukaryota</taxon>
        <taxon>Viridiplantae</taxon>
        <taxon>Streptophyta</taxon>
        <taxon>Embryophyta</taxon>
        <taxon>Tracheophyta</taxon>
        <taxon>Spermatophyta</taxon>
        <taxon>Magnoliopsida</taxon>
        <taxon>eudicotyledons</taxon>
        <taxon>Gunneridae</taxon>
        <taxon>Pentapetalae</taxon>
        <taxon>rosids</taxon>
        <taxon>malvids</taxon>
        <taxon>Sapindales</taxon>
        <taxon>Anacardiaceae</taxon>
        <taxon>Pistacia</taxon>
    </lineage>
</organism>
<protein>
    <submittedName>
        <fullName evidence="1">Uncharacterized protein</fullName>
    </submittedName>
</protein>
<name>A0ACC0ZR82_9ROSI</name>
<gene>
    <name evidence="1" type="ORF">Pint_00509</name>
</gene>
<evidence type="ECO:0000313" key="1">
    <source>
        <dbReference type="EMBL" id="KAJ0054643.1"/>
    </source>
</evidence>